<dbReference type="RefSeq" id="WP_345209542.1">
    <property type="nucleotide sequence ID" value="NZ_BAABFT010000001.1"/>
</dbReference>
<name>A0ABP8FV04_9SPHI</name>
<protein>
    <submittedName>
        <fullName evidence="2">Uncharacterized protein</fullName>
    </submittedName>
</protein>
<reference evidence="3" key="1">
    <citation type="journal article" date="2019" name="Int. J. Syst. Evol. Microbiol.">
        <title>The Global Catalogue of Microorganisms (GCM) 10K type strain sequencing project: providing services to taxonomists for standard genome sequencing and annotation.</title>
        <authorList>
            <consortium name="The Broad Institute Genomics Platform"/>
            <consortium name="The Broad Institute Genome Sequencing Center for Infectious Disease"/>
            <person name="Wu L."/>
            <person name="Ma J."/>
        </authorList>
    </citation>
    <scope>NUCLEOTIDE SEQUENCE [LARGE SCALE GENOMIC DNA]</scope>
    <source>
        <strain evidence="3">JCM 17705</strain>
    </source>
</reference>
<feature type="signal peptide" evidence="1">
    <location>
        <begin position="1"/>
        <end position="18"/>
    </location>
</feature>
<evidence type="ECO:0000256" key="1">
    <source>
        <dbReference type="SAM" id="SignalP"/>
    </source>
</evidence>
<evidence type="ECO:0000313" key="3">
    <source>
        <dbReference type="Proteomes" id="UP001500582"/>
    </source>
</evidence>
<keyword evidence="3" id="KW-1185">Reference proteome</keyword>
<keyword evidence="1" id="KW-0732">Signal</keyword>
<gene>
    <name evidence="2" type="ORF">GCM10023149_06380</name>
</gene>
<evidence type="ECO:0000313" key="2">
    <source>
        <dbReference type="EMBL" id="GAA4311396.1"/>
    </source>
</evidence>
<accession>A0ABP8FV04</accession>
<sequence length="692" mass="78136">MRKNLILILLLAPFIIKAQSVVDLSNFTRNGEVKAIAKGSQLSISWPSGNNEQGSVTFNLKNKQPLFKSIGIQKDNAYKEIATELDPGFILTVGKRDLISQNGWNIFFDKVPKKPHQSYTIDLKKQNASVATVGSRTVVKVPGLSAPGFSGYLEVTFYNGSPLFNVAAVMTTQKDSTAILYDAALISKKPVWNSISWADTQSKLQSHSVQAADSSRNLAVKYRTIIGEGEHGSLAVFPAPHQYFYPLDEAFNLKFTWFGNNYRDLLKGYGIGIRQDLEGDRRFVPWFNSPPNTHQRLNFYCLLDDGAAGPLLTEVKRFTHNDVYKPVSGYKTMASHFHNEFIMQVVMAHKPVPDSPNFVKVFKNMGVNIVHLAEFHYTAHPKGPDEKRLAELSALFKQCKRLSDKTFLLLPGEEPNEFFGGHWLDFFPKPVYWIMSRKADQPFVTEDPQHGKVYHIGDKQDMLKLLEAEKGLAWTAHARTKGSTGFPDAYKNEPFYLSDRFMGAAWKHIPADLSLPRMGKRALDLLDDMNNWGLKKHMIGEADLFTIEPENEMYAHMNVNYLQLADLPDYDDGWQPVLNAMQQGKFFTTTGEVLFPSFTINDKGAGETAQLDKRGNAIISLSVNWTFPLNFIEIISGDGKETYRQKIDMNNTKAFGTRDFTFTTNLKGRKWARIEAWDVAANGAYTQTVYLK</sequence>
<proteinExistence type="predicted"/>
<comment type="caution">
    <text evidence="2">The sequence shown here is derived from an EMBL/GenBank/DDBJ whole genome shotgun (WGS) entry which is preliminary data.</text>
</comment>
<feature type="chain" id="PRO_5046493034" evidence="1">
    <location>
        <begin position="19"/>
        <end position="692"/>
    </location>
</feature>
<dbReference type="EMBL" id="BAABFT010000001">
    <property type="protein sequence ID" value="GAA4311396.1"/>
    <property type="molecule type" value="Genomic_DNA"/>
</dbReference>
<organism evidence="2 3">
    <name type="scientific">Mucilaginibacter gynuensis</name>
    <dbReference type="NCBI Taxonomy" id="1302236"/>
    <lineage>
        <taxon>Bacteria</taxon>
        <taxon>Pseudomonadati</taxon>
        <taxon>Bacteroidota</taxon>
        <taxon>Sphingobacteriia</taxon>
        <taxon>Sphingobacteriales</taxon>
        <taxon>Sphingobacteriaceae</taxon>
        <taxon>Mucilaginibacter</taxon>
    </lineage>
</organism>
<dbReference type="Proteomes" id="UP001500582">
    <property type="component" value="Unassembled WGS sequence"/>
</dbReference>